<dbReference type="SUPFAM" id="SSF51735">
    <property type="entry name" value="NAD(P)-binding Rossmann-fold domains"/>
    <property type="match status" value="1"/>
</dbReference>
<protein>
    <submittedName>
        <fullName evidence="3">Short-chain dehydrogenase/reductase SDR</fullName>
    </submittedName>
</protein>
<evidence type="ECO:0000256" key="2">
    <source>
        <dbReference type="ARBA" id="ARBA00023002"/>
    </source>
</evidence>
<comment type="caution">
    <text evidence="3">The sequence shown here is derived from an EMBL/GenBank/DDBJ whole genome shotgun (WGS) entry which is preliminary data.</text>
</comment>
<dbReference type="GO" id="GO:0016020">
    <property type="term" value="C:membrane"/>
    <property type="evidence" value="ECO:0007669"/>
    <property type="project" value="TreeGrafter"/>
</dbReference>
<accession>T1BJ60</accession>
<name>T1BJ60_9ZZZZ</name>
<dbReference type="GO" id="GO:0016491">
    <property type="term" value="F:oxidoreductase activity"/>
    <property type="evidence" value="ECO:0007669"/>
    <property type="project" value="UniProtKB-KW"/>
</dbReference>
<dbReference type="PANTHER" id="PTHR44196">
    <property type="entry name" value="DEHYDROGENASE/REDUCTASE SDR FAMILY MEMBER 7B"/>
    <property type="match status" value="1"/>
</dbReference>
<reference evidence="3" key="2">
    <citation type="journal article" date="2014" name="ISME J.">
        <title>Microbial stratification in low pH oxic and suboxic macroscopic growths along an acid mine drainage.</title>
        <authorList>
            <person name="Mendez-Garcia C."/>
            <person name="Mesa V."/>
            <person name="Sprenger R.R."/>
            <person name="Richter M."/>
            <person name="Diez M.S."/>
            <person name="Solano J."/>
            <person name="Bargiela R."/>
            <person name="Golyshina O.V."/>
            <person name="Manteca A."/>
            <person name="Ramos J.L."/>
            <person name="Gallego J.R."/>
            <person name="Llorente I."/>
            <person name="Martins Dos Santos V.A."/>
            <person name="Jensen O.N."/>
            <person name="Pelaez A.I."/>
            <person name="Sanchez J."/>
            <person name="Ferrer M."/>
        </authorList>
    </citation>
    <scope>NUCLEOTIDE SEQUENCE</scope>
</reference>
<comment type="similarity">
    <text evidence="1">Belongs to the short-chain dehydrogenases/reductases (SDR) family.</text>
</comment>
<dbReference type="Gene3D" id="3.40.50.720">
    <property type="entry name" value="NAD(P)-binding Rossmann-like Domain"/>
    <property type="match status" value="1"/>
</dbReference>
<dbReference type="InterPro" id="IPR002347">
    <property type="entry name" value="SDR_fam"/>
</dbReference>
<dbReference type="EMBL" id="AUZY01002100">
    <property type="protein sequence ID" value="EQD73051.1"/>
    <property type="molecule type" value="Genomic_DNA"/>
</dbReference>
<dbReference type="InterPro" id="IPR036291">
    <property type="entry name" value="NAD(P)-bd_dom_sf"/>
</dbReference>
<evidence type="ECO:0000256" key="1">
    <source>
        <dbReference type="ARBA" id="ARBA00006484"/>
    </source>
</evidence>
<reference evidence="3" key="1">
    <citation type="submission" date="2013-08" db="EMBL/GenBank/DDBJ databases">
        <authorList>
            <person name="Mendez C."/>
            <person name="Richter M."/>
            <person name="Ferrer M."/>
            <person name="Sanchez J."/>
        </authorList>
    </citation>
    <scope>NUCLEOTIDE SEQUENCE</scope>
</reference>
<dbReference type="AlphaFoldDB" id="T1BJ60"/>
<keyword evidence="2" id="KW-0560">Oxidoreductase</keyword>
<dbReference type="PRINTS" id="PR00081">
    <property type="entry name" value="GDHRDH"/>
</dbReference>
<evidence type="ECO:0000313" key="3">
    <source>
        <dbReference type="EMBL" id="EQD73051.1"/>
    </source>
</evidence>
<dbReference type="PANTHER" id="PTHR44196:SF1">
    <property type="entry name" value="DEHYDROGENASE_REDUCTASE SDR FAMILY MEMBER 7B"/>
    <property type="match status" value="1"/>
</dbReference>
<dbReference type="Pfam" id="PF00106">
    <property type="entry name" value="adh_short"/>
    <property type="match status" value="1"/>
</dbReference>
<gene>
    <name evidence="3" type="ORF">B1B_03413</name>
</gene>
<sequence>MANVWIIGASSGIGAALALALAAENHAVVISARRADLLHEVSGRSPRPGAIVPLPLDVRDHSTVEAAAAQVFARFGRLDYCFLNAGKYELSRSGIDPLVYAEVTRVNYLGVVEGLSVVIPRLIQQGSGQVLVTASVAGYRGLPQAGAYGPTKAALISLCETLAVELKSRGVTVRVINPGFVRTPITAKNRFYMPFLIDADDAAQKILRALPSRRFEIAFPWQMVMLMKIMKLLPNWLYLWIMTKIAPVPGTFGKPGSV</sequence>
<organism evidence="3">
    <name type="scientific">mine drainage metagenome</name>
    <dbReference type="NCBI Taxonomy" id="410659"/>
    <lineage>
        <taxon>unclassified sequences</taxon>
        <taxon>metagenomes</taxon>
        <taxon>ecological metagenomes</taxon>
    </lineage>
</organism>
<proteinExistence type="inferred from homology"/>